<evidence type="ECO:0000256" key="1">
    <source>
        <dbReference type="SAM" id="MobiDB-lite"/>
    </source>
</evidence>
<feature type="compositionally biased region" description="Basic and acidic residues" evidence="1">
    <location>
        <begin position="9"/>
        <end position="31"/>
    </location>
</feature>
<reference evidence="2 3" key="1">
    <citation type="submission" date="2020-06" db="EMBL/GenBank/DDBJ databases">
        <title>NJ-3-1, isolated from saline soil.</title>
        <authorList>
            <person name="Cui H.L."/>
            <person name="Shi X."/>
        </authorList>
    </citation>
    <scope>NUCLEOTIDE SEQUENCE [LARGE SCALE GENOMIC DNA]</scope>
    <source>
        <strain evidence="2 3">NJ-3-1</strain>
    </source>
</reference>
<dbReference type="RefSeq" id="WP_179269665.1">
    <property type="nucleotide sequence ID" value="NZ_CP058579.1"/>
</dbReference>
<keyword evidence="3" id="KW-1185">Reference proteome</keyword>
<protein>
    <submittedName>
        <fullName evidence="2">Uncharacterized protein</fullName>
    </submittedName>
</protein>
<name>A0A7D5QD79_9EURY</name>
<evidence type="ECO:0000313" key="3">
    <source>
        <dbReference type="Proteomes" id="UP000509626"/>
    </source>
</evidence>
<gene>
    <name evidence="2" type="ORF">HUG12_15605</name>
</gene>
<dbReference type="EMBL" id="CP058579">
    <property type="protein sequence ID" value="QLG63080.1"/>
    <property type="molecule type" value="Genomic_DNA"/>
</dbReference>
<dbReference type="GeneID" id="56038914"/>
<evidence type="ECO:0000313" key="2">
    <source>
        <dbReference type="EMBL" id="QLG63080.1"/>
    </source>
</evidence>
<dbReference type="OrthoDB" id="202305at2157"/>
<dbReference type="Proteomes" id="UP000509626">
    <property type="component" value="Chromosome"/>
</dbReference>
<feature type="region of interest" description="Disordered" evidence="1">
    <location>
        <begin position="1"/>
        <end position="35"/>
    </location>
</feature>
<accession>A0A7D5QD79</accession>
<dbReference type="AlphaFoldDB" id="A0A7D5QD79"/>
<proteinExistence type="predicted"/>
<organism evidence="2 3">
    <name type="scientific">Halorarum salinum</name>
    <dbReference type="NCBI Taxonomy" id="2743089"/>
    <lineage>
        <taxon>Archaea</taxon>
        <taxon>Methanobacteriati</taxon>
        <taxon>Methanobacteriota</taxon>
        <taxon>Stenosarchaea group</taxon>
        <taxon>Halobacteria</taxon>
        <taxon>Halobacteriales</taxon>
        <taxon>Haloferacaceae</taxon>
        <taxon>Halorarum</taxon>
    </lineage>
</organism>
<dbReference type="KEGG" id="halu:HUG12_15605"/>
<sequence length="196" mass="22835">MSQAQPTTDHFDRFENTEGAHAYVEEREQRQQEQQAEALELYGTARQLFLNRYLDTFEVERHGTAIEFYRPVGANSAKLDDFEDREQAQWLRRGAEYLEEVEQRRIETIQNLQSDDVDLTELYDEALDGTELMRKTLSAHAVDESFHDPDVWSVIFRDDDTISEVFDDFTAEGEAEKQQQKLAALQNMMSDDNSPN</sequence>